<reference evidence="3" key="1">
    <citation type="submission" date="2018-05" db="EMBL/GenBank/DDBJ databases">
        <authorList>
            <person name="Lanie J.A."/>
            <person name="Ng W.-L."/>
            <person name="Kazmierczak K.M."/>
            <person name="Andrzejewski T.M."/>
            <person name="Davidsen T.M."/>
            <person name="Wayne K.J."/>
            <person name="Tettelin H."/>
            <person name="Glass J.I."/>
            <person name="Rusch D."/>
            <person name="Podicherti R."/>
            <person name="Tsui H.-C.T."/>
            <person name="Winkler M.E."/>
        </authorList>
    </citation>
    <scope>NUCLEOTIDE SEQUENCE</scope>
</reference>
<feature type="transmembrane region" description="Helical" evidence="1">
    <location>
        <begin position="250"/>
        <end position="269"/>
    </location>
</feature>
<dbReference type="AlphaFoldDB" id="A0A382CME4"/>
<feature type="transmembrane region" description="Helical" evidence="1">
    <location>
        <begin position="322"/>
        <end position="345"/>
    </location>
</feature>
<feature type="transmembrane region" description="Helical" evidence="1">
    <location>
        <begin position="275"/>
        <end position="292"/>
    </location>
</feature>
<name>A0A382CME4_9ZZZZ</name>
<organism evidence="3">
    <name type="scientific">marine metagenome</name>
    <dbReference type="NCBI Taxonomy" id="408172"/>
    <lineage>
        <taxon>unclassified sequences</taxon>
        <taxon>metagenomes</taxon>
        <taxon>ecological metagenomes</taxon>
    </lineage>
</organism>
<sequence>MKNIKTSKRMYLSAFLLISLIVVVNSFPSNALAESTSTDAVRDVVVVEASGLMDPVLVRMMEETLEKVDPNETIALVFQVNISGSVVEDESVVALGKVISSSPVPISFWIGPSGARAKGPIAELALISGDIGITPGSKIGKTGRSIFPSNSSEEYKNLGIDEKTINYEEAVEKGIARSSPVLLEHLVGLEGFETISDVESGEIRPLTQTRFEEMDPPDQFFHSVGSPAISYLLFLAGMGLLVFELYTAGVGIAGVLGALCLLLGFYGLAVLPSNPLGIALLIFSMLSFAVDVQTGVPRFWSAVATISLIAGSLLLFDGLSLSWLTLLFGILLTVICTIAISDLGLA</sequence>
<dbReference type="InterPro" id="IPR056739">
    <property type="entry name" value="NfeD_membrane"/>
</dbReference>
<accession>A0A382CME4</accession>
<evidence type="ECO:0000256" key="1">
    <source>
        <dbReference type="SAM" id="Phobius"/>
    </source>
</evidence>
<evidence type="ECO:0000313" key="3">
    <source>
        <dbReference type="EMBL" id="SVB27290.1"/>
    </source>
</evidence>
<keyword evidence="1" id="KW-1133">Transmembrane helix</keyword>
<feature type="transmembrane region" description="Helical" evidence="1">
    <location>
        <begin position="299"/>
        <end position="316"/>
    </location>
</feature>
<gene>
    <name evidence="3" type="ORF">METZ01_LOCUS180144</name>
</gene>
<keyword evidence="1" id="KW-0812">Transmembrane</keyword>
<dbReference type="GO" id="GO:0005886">
    <property type="term" value="C:plasma membrane"/>
    <property type="evidence" value="ECO:0007669"/>
    <property type="project" value="TreeGrafter"/>
</dbReference>
<dbReference type="EMBL" id="UINC01035221">
    <property type="protein sequence ID" value="SVB27290.1"/>
    <property type="molecule type" value="Genomic_DNA"/>
</dbReference>
<dbReference type="InterPro" id="IPR052165">
    <property type="entry name" value="Membrane_assoc_protease"/>
</dbReference>
<evidence type="ECO:0000259" key="2">
    <source>
        <dbReference type="Pfam" id="PF24961"/>
    </source>
</evidence>
<dbReference type="PANTHER" id="PTHR33507">
    <property type="entry name" value="INNER MEMBRANE PROTEIN YBBJ"/>
    <property type="match status" value="1"/>
</dbReference>
<protein>
    <recommendedName>
        <fullName evidence="2">NfeD integral membrane domain-containing protein</fullName>
    </recommendedName>
</protein>
<dbReference type="PANTHER" id="PTHR33507:SF3">
    <property type="entry name" value="INNER MEMBRANE PROTEIN YBBJ"/>
    <property type="match status" value="1"/>
</dbReference>
<proteinExistence type="predicted"/>
<keyword evidence="1" id="KW-0472">Membrane</keyword>
<dbReference type="Pfam" id="PF24961">
    <property type="entry name" value="NfeD_membrane"/>
    <property type="match status" value="1"/>
</dbReference>
<feature type="domain" description="NfeD integral membrane" evidence="2">
    <location>
        <begin position="229"/>
        <end position="339"/>
    </location>
</feature>
<feature type="transmembrane region" description="Helical" evidence="1">
    <location>
        <begin position="220"/>
        <end position="243"/>
    </location>
</feature>
<feature type="non-terminal residue" evidence="3">
    <location>
        <position position="346"/>
    </location>
</feature>